<feature type="region of interest" description="Disordered" evidence="1">
    <location>
        <begin position="347"/>
        <end position="382"/>
    </location>
</feature>
<keyword evidence="2" id="KW-0472">Membrane</keyword>
<evidence type="ECO:0000313" key="5">
    <source>
        <dbReference type="Proteomes" id="UP000515151"/>
    </source>
</evidence>
<proteinExistence type="predicted"/>
<dbReference type="EMBL" id="MTKT01004810">
    <property type="protein sequence ID" value="OWM69855.1"/>
    <property type="molecule type" value="Genomic_DNA"/>
</dbReference>
<reference evidence="4" key="1">
    <citation type="journal article" date="2017" name="Plant J.">
        <title>The pomegranate (Punica granatum L.) genome and the genomics of punicalagin biosynthesis.</title>
        <authorList>
            <person name="Qin G."/>
            <person name="Xu C."/>
            <person name="Ming R."/>
            <person name="Tang H."/>
            <person name="Guyot R."/>
            <person name="Kramer E.M."/>
            <person name="Hu Y."/>
            <person name="Yi X."/>
            <person name="Qi Y."/>
            <person name="Xu X."/>
            <person name="Gao Z."/>
            <person name="Pan H."/>
            <person name="Jian J."/>
            <person name="Tian Y."/>
            <person name="Yue Z."/>
            <person name="Xu Y."/>
        </authorList>
    </citation>
    <scope>NUCLEOTIDE SEQUENCE [LARGE SCALE GENOMIC DNA]</scope>
    <source>
        <strain evidence="4">cv. Dabenzi</strain>
    </source>
</reference>
<accession>A0A218WAP2</accession>
<dbReference type="Proteomes" id="UP000515151">
    <property type="component" value="Chromosome 2"/>
</dbReference>
<feature type="compositionally biased region" description="Acidic residues" evidence="1">
    <location>
        <begin position="347"/>
        <end position="359"/>
    </location>
</feature>
<dbReference type="Proteomes" id="UP000197138">
    <property type="component" value="Unassembled WGS sequence"/>
</dbReference>
<protein>
    <submittedName>
        <fullName evidence="6">Uncharacterized protein LOC116195164</fullName>
    </submittedName>
</protein>
<organism evidence="3 4">
    <name type="scientific">Punica granatum</name>
    <name type="common">Pomegranate</name>
    <dbReference type="NCBI Taxonomy" id="22663"/>
    <lineage>
        <taxon>Eukaryota</taxon>
        <taxon>Viridiplantae</taxon>
        <taxon>Streptophyta</taxon>
        <taxon>Embryophyta</taxon>
        <taxon>Tracheophyta</taxon>
        <taxon>Spermatophyta</taxon>
        <taxon>Magnoliopsida</taxon>
        <taxon>eudicotyledons</taxon>
        <taxon>Gunneridae</taxon>
        <taxon>Pentapetalae</taxon>
        <taxon>rosids</taxon>
        <taxon>malvids</taxon>
        <taxon>Myrtales</taxon>
        <taxon>Lythraceae</taxon>
        <taxon>Punica</taxon>
    </lineage>
</organism>
<dbReference type="GeneID" id="116195164"/>
<dbReference type="RefSeq" id="XP_031380007.1">
    <property type="nucleotide sequence ID" value="XM_031524147.1"/>
</dbReference>
<reference evidence="5" key="3">
    <citation type="journal article" date="2020" name="Plant Biotechnol. J.">
        <title>The pomegranate (Punica granatum L.) draft genome dissects genetic divergence between soft- and hard-seeded cultivars.</title>
        <authorList>
            <person name="Luo X."/>
            <person name="Li H."/>
            <person name="Wu Z."/>
            <person name="Yao W."/>
            <person name="Zhao P."/>
            <person name="Cao D."/>
            <person name="Yu H."/>
            <person name="Li K."/>
            <person name="Poudel K."/>
            <person name="Zhao D."/>
            <person name="Zhang F."/>
            <person name="Xia X."/>
            <person name="Chen L."/>
            <person name="Wang Q."/>
            <person name="Jing D."/>
            <person name="Cao S."/>
        </authorList>
    </citation>
    <scope>NUCLEOTIDE SEQUENCE [LARGE SCALE GENOMIC DNA]</scope>
</reference>
<feature type="compositionally biased region" description="Basic and acidic residues" evidence="1">
    <location>
        <begin position="360"/>
        <end position="382"/>
    </location>
</feature>
<dbReference type="AlphaFoldDB" id="A0A218WAP2"/>
<reference evidence="3" key="2">
    <citation type="submission" date="2017-06" db="EMBL/GenBank/DDBJ databases">
        <title>The pomegranate genome and the genomics of punicalagin biosynthesis.</title>
        <authorList>
            <person name="Xu C."/>
        </authorList>
    </citation>
    <scope>NUCLEOTIDE SEQUENCE [LARGE SCALE GENOMIC DNA]</scope>
    <source>
        <tissue evidence="3">Fresh leaf</tissue>
    </source>
</reference>
<evidence type="ECO:0000313" key="6">
    <source>
        <dbReference type="RefSeq" id="XP_031380007.1"/>
    </source>
</evidence>
<dbReference type="OrthoDB" id="2016421at2759"/>
<evidence type="ECO:0000313" key="4">
    <source>
        <dbReference type="Proteomes" id="UP000197138"/>
    </source>
</evidence>
<gene>
    <name evidence="6" type="primary">LOC116195164</name>
    <name evidence="3" type="ORF">CDL15_Pgr025704</name>
</gene>
<keyword evidence="5" id="KW-1185">Reference proteome</keyword>
<reference evidence="6" key="4">
    <citation type="submission" date="2025-04" db="UniProtKB">
        <authorList>
            <consortium name="RefSeq"/>
        </authorList>
    </citation>
    <scope>IDENTIFICATION</scope>
    <source>
        <tissue evidence="6">Leaf</tissue>
    </source>
</reference>
<feature type="transmembrane region" description="Helical" evidence="2">
    <location>
        <begin position="186"/>
        <end position="206"/>
    </location>
</feature>
<evidence type="ECO:0000256" key="2">
    <source>
        <dbReference type="SAM" id="Phobius"/>
    </source>
</evidence>
<name>A0A218WAP2_PUNGR</name>
<dbReference type="PANTHER" id="PTHR36354:SF2">
    <property type="entry name" value="IMPORT INNER MEMBRANE TRANSLOCASE SUBUNIT"/>
    <property type="match status" value="1"/>
</dbReference>
<keyword evidence="2" id="KW-1133">Transmembrane helix</keyword>
<feature type="transmembrane region" description="Helical" evidence="2">
    <location>
        <begin position="153"/>
        <end position="180"/>
    </location>
</feature>
<keyword evidence="2" id="KW-0812">Transmembrane</keyword>
<evidence type="ECO:0000256" key="1">
    <source>
        <dbReference type="SAM" id="MobiDB-lite"/>
    </source>
</evidence>
<dbReference type="PANTHER" id="PTHR36354">
    <property type="entry name" value="IMPORT INNER MEMBRANE TRANSLOCASE SUBUNIT"/>
    <property type="match status" value="1"/>
</dbReference>
<sequence length="382" mass="42479">MSKPSSRVVHGLLRLQLIHLHSPKPSLSRAQSSYANFSARDPLSSAHHRASSFTGSSSSSVSVPTKFQLNRAFPTKPASFAPFPNVGLSQNPYFPRAANVPLGLRYFSNKSSPDYKNFAKRAFEKPANSVVSTFSKYREAIGLQIESFLRRNYLVLVGAGGVLVCALLWRIMFGLASTFVGISEGMAKYGFLALSSAIVAFAGLYIRSRFTINPDRVYRIAMRMLNTHAGILEVMGAPLSGTSLRAYVMSGGGVTFKKFKPRLRSKRCFLIFPIRGSERKGLVSVEVKKKKGQYDMKLLAVDIPMATGPDQQLFLVGDEEEYRVGSGLISELRDPVLKAMAATKEFDDLDEMEEEEDAERELQEAERKHREEMEKLEKAGRE</sequence>
<evidence type="ECO:0000313" key="3">
    <source>
        <dbReference type="EMBL" id="OWM69855.1"/>
    </source>
</evidence>